<feature type="domain" description="Sema" evidence="2">
    <location>
        <begin position="1"/>
        <end position="62"/>
    </location>
</feature>
<evidence type="ECO:0000259" key="2">
    <source>
        <dbReference type="PROSITE" id="PS51004"/>
    </source>
</evidence>
<evidence type="ECO:0000256" key="1">
    <source>
        <dbReference type="SAM" id="Phobius"/>
    </source>
</evidence>
<dbReference type="PROSITE" id="PS51004">
    <property type="entry name" value="SEMA"/>
    <property type="match status" value="1"/>
</dbReference>
<dbReference type="InterPro" id="IPR001627">
    <property type="entry name" value="Semap_dom"/>
</dbReference>
<keyword evidence="1" id="KW-1133">Transmembrane helix</keyword>
<dbReference type="AlphaFoldDB" id="A0A1B1EU58"/>
<sequence length="62" mass="7360">MDDLKNNKLFIKKKQWISNIKSICFCFSYTLLSFNFINIYKLIYLLKSGSTLSNPLFLLVFQ</sequence>
<keyword evidence="1" id="KW-0472">Membrane</keyword>
<accession>A0A1B1EU58</accession>
<gene>
    <name evidence="3" type="primary">HMG90b</name>
</gene>
<proteinExistence type="predicted"/>
<evidence type="ECO:0000313" key="3">
    <source>
        <dbReference type="EMBL" id="ANQ32348.1"/>
    </source>
</evidence>
<name>A0A1B1EU58_9GLOM</name>
<keyword evidence="1" id="KW-0812">Transmembrane</keyword>
<protein>
    <submittedName>
        <fullName evidence="3">MATA-HMG</fullName>
    </submittedName>
</protein>
<dbReference type="EMBL" id="KT212716">
    <property type="protein sequence ID" value="ANQ32348.1"/>
    <property type="molecule type" value="Genomic_DNA"/>
</dbReference>
<organism evidence="3">
    <name type="scientific">Rhizophagus irregularis</name>
    <dbReference type="NCBI Taxonomy" id="588596"/>
    <lineage>
        <taxon>Eukaryota</taxon>
        <taxon>Fungi</taxon>
        <taxon>Fungi incertae sedis</taxon>
        <taxon>Mucoromycota</taxon>
        <taxon>Glomeromycotina</taxon>
        <taxon>Glomeromycetes</taxon>
        <taxon>Glomerales</taxon>
        <taxon>Glomeraceae</taxon>
        <taxon>Rhizophagus</taxon>
    </lineage>
</organism>
<reference evidence="3" key="1">
    <citation type="submission" date="2015-06" db="EMBL/GenBank/DDBJ databases">
        <title>Evolution and Diversity of Sexually-Related Genes in an Arbuscular Mycorrhizal Fungi.</title>
        <authorList>
            <person name="Charron P."/>
            <person name="Marton T."/>
            <person name="Corradi N."/>
        </authorList>
    </citation>
    <scope>NUCLEOTIDE SEQUENCE</scope>
    <source>
        <strain evidence="3">A4</strain>
    </source>
</reference>
<feature type="transmembrane region" description="Helical" evidence="1">
    <location>
        <begin position="20"/>
        <end position="40"/>
    </location>
</feature>